<evidence type="ECO:0000313" key="2">
    <source>
        <dbReference type="EMBL" id="PZO51650.1"/>
    </source>
</evidence>
<dbReference type="Gene3D" id="3.20.20.450">
    <property type="entry name" value="EAL domain"/>
    <property type="match status" value="1"/>
</dbReference>
<accession>A0A2W4X408</accession>
<evidence type="ECO:0000313" key="3">
    <source>
        <dbReference type="Proteomes" id="UP000249794"/>
    </source>
</evidence>
<dbReference type="Proteomes" id="UP000249794">
    <property type="component" value="Unassembled WGS sequence"/>
</dbReference>
<comment type="caution">
    <text evidence="2">The sequence shown here is derived from an EMBL/GenBank/DDBJ whole genome shotgun (WGS) entry which is preliminary data.</text>
</comment>
<evidence type="ECO:0000259" key="1">
    <source>
        <dbReference type="PROSITE" id="PS50883"/>
    </source>
</evidence>
<dbReference type="InterPro" id="IPR001633">
    <property type="entry name" value="EAL_dom"/>
</dbReference>
<name>A0A2W4X408_9CYAN</name>
<sequence>MLCIDDFEIGYSSLSRLQQIPIDMLKIDRSFVQHIGPRRKRQSISYPLIKTADKNGTGKNNFPVPFCC</sequence>
<dbReference type="PANTHER" id="PTHR33121:SF70">
    <property type="entry name" value="SIGNALING PROTEIN YKOW"/>
    <property type="match status" value="1"/>
</dbReference>
<feature type="domain" description="EAL" evidence="1">
    <location>
        <begin position="1"/>
        <end position="68"/>
    </location>
</feature>
<proteinExistence type="predicted"/>
<protein>
    <recommendedName>
        <fullName evidence="1">EAL domain-containing protein</fullName>
    </recommendedName>
</protein>
<dbReference type="GO" id="GO:0071111">
    <property type="term" value="F:cyclic-guanylate-specific phosphodiesterase activity"/>
    <property type="evidence" value="ECO:0007669"/>
    <property type="project" value="InterPro"/>
</dbReference>
<dbReference type="Pfam" id="PF00563">
    <property type="entry name" value="EAL"/>
    <property type="match status" value="1"/>
</dbReference>
<dbReference type="SUPFAM" id="SSF141868">
    <property type="entry name" value="EAL domain-like"/>
    <property type="match status" value="1"/>
</dbReference>
<gene>
    <name evidence="2" type="ORF">DCF15_14650</name>
</gene>
<dbReference type="InterPro" id="IPR050706">
    <property type="entry name" value="Cyclic-di-GMP_PDE-like"/>
</dbReference>
<dbReference type="EMBL" id="QBMP01000164">
    <property type="protein sequence ID" value="PZO51650.1"/>
    <property type="molecule type" value="Genomic_DNA"/>
</dbReference>
<organism evidence="2 3">
    <name type="scientific">Phormidesmis priestleyi</name>
    <dbReference type="NCBI Taxonomy" id="268141"/>
    <lineage>
        <taxon>Bacteria</taxon>
        <taxon>Bacillati</taxon>
        <taxon>Cyanobacteriota</taxon>
        <taxon>Cyanophyceae</taxon>
        <taxon>Leptolyngbyales</taxon>
        <taxon>Leptolyngbyaceae</taxon>
        <taxon>Phormidesmis</taxon>
    </lineage>
</organism>
<dbReference type="AlphaFoldDB" id="A0A2W4X408"/>
<reference evidence="2 3" key="2">
    <citation type="submission" date="2018-06" db="EMBL/GenBank/DDBJ databases">
        <title>Metagenomic assembly of (sub)arctic Cyanobacteria and their associated microbiome from non-axenic cultures.</title>
        <authorList>
            <person name="Baurain D."/>
        </authorList>
    </citation>
    <scope>NUCLEOTIDE SEQUENCE [LARGE SCALE GENOMIC DNA]</scope>
    <source>
        <strain evidence="2">ULC027bin1</strain>
    </source>
</reference>
<dbReference type="PROSITE" id="PS50883">
    <property type="entry name" value="EAL"/>
    <property type="match status" value="1"/>
</dbReference>
<dbReference type="InterPro" id="IPR035919">
    <property type="entry name" value="EAL_sf"/>
</dbReference>
<reference evidence="3" key="1">
    <citation type="submission" date="2018-04" db="EMBL/GenBank/DDBJ databases">
        <authorList>
            <person name="Cornet L."/>
        </authorList>
    </citation>
    <scope>NUCLEOTIDE SEQUENCE [LARGE SCALE GENOMIC DNA]</scope>
</reference>
<dbReference type="PANTHER" id="PTHR33121">
    <property type="entry name" value="CYCLIC DI-GMP PHOSPHODIESTERASE PDEF"/>
    <property type="match status" value="1"/>
</dbReference>